<dbReference type="EMBL" id="FCNZ02000015">
    <property type="protein sequence ID" value="SAL64840.1"/>
    <property type="molecule type" value="Genomic_DNA"/>
</dbReference>
<reference evidence="2" key="1">
    <citation type="submission" date="2016-01" db="EMBL/GenBank/DDBJ databases">
        <authorList>
            <person name="Peeters Charlotte."/>
        </authorList>
    </citation>
    <scope>NUCLEOTIDE SEQUENCE</scope>
    <source>
        <strain evidence="2">LMG 22936</strain>
    </source>
</reference>
<evidence type="ECO:0000313" key="2">
    <source>
        <dbReference type="EMBL" id="SAL64840.1"/>
    </source>
</evidence>
<dbReference type="Proteomes" id="UP000054717">
    <property type="component" value="Unassembled WGS sequence"/>
</dbReference>
<protein>
    <submittedName>
        <fullName evidence="2">Uncharacterized protein</fullName>
    </submittedName>
</protein>
<proteinExistence type="predicted"/>
<sequence length="391" mass="44022">MIACVELPAGKLIDCHDLAWAVARYRFPFPEEGATGMSCITGSKMVDYSRPAIPSVRPIEKPRTLLAPPVERIDPTPYAVPGQPLVRPGDLTELWFPERLTNQDKVLLAAMLVDLPTLKYPMSEWNQDSFLTAYREKIDSLQLVGERYWEPILATGAYVERQRRSREQFVAYDARYDFGEEFARGLDILNPSGNPVLTFDITCFELGNYFLYRKEVHRVLNQYGMLFRDGEEHPAGSGTPASIDANSNGVIETPSSVVRGRVSERISTTELENDESDISGEKASGKMPPLTKEEWLEIVKLHARLESDPEAKKSSAQVASQFNRSDSYIRRIIRMSRDILRGASDQDFEELATAISAKYDAKVPVQYVEALVAWERRKSAGATNWVFSGKT</sequence>
<evidence type="ECO:0000256" key="1">
    <source>
        <dbReference type="SAM" id="MobiDB-lite"/>
    </source>
</evidence>
<name>A0A158J992_9BURK</name>
<gene>
    <name evidence="2" type="ORF">AWB66_03924</name>
</gene>
<comment type="caution">
    <text evidence="2">The sequence shown here is derived from an EMBL/GenBank/DDBJ whole genome shotgun (WGS) entry which is preliminary data.</text>
</comment>
<organism evidence="2 3">
    <name type="scientific">Caballeronia telluris</name>
    <dbReference type="NCBI Taxonomy" id="326475"/>
    <lineage>
        <taxon>Bacteria</taxon>
        <taxon>Pseudomonadati</taxon>
        <taxon>Pseudomonadota</taxon>
        <taxon>Betaproteobacteria</taxon>
        <taxon>Burkholderiales</taxon>
        <taxon>Burkholderiaceae</taxon>
        <taxon>Caballeronia</taxon>
    </lineage>
</organism>
<dbReference type="AlphaFoldDB" id="A0A158J992"/>
<evidence type="ECO:0000313" key="3">
    <source>
        <dbReference type="Proteomes" id="UP000054717"/>
    </source>
</evidence>
<feature type="region of interest" description="Disordered" evidence="1">
    <location>
        <begin position="231"/>
        <end position="250"/>
    </location>
</feature>
<keyword evidence="3" id="KW-1185">Reference proteome</keyword>
<feature type="region of interest" description="Disordered" evidence="1">
    <location>
        <begin position="262"/>
        <end position="287"/>
    </location>
</feature>
<accession>A0A158J992</accession>